<evidence type="ECO:0000313" key="3">
    <source>
        <dbReference type="EMBL" id="HJF70697.1"/>
    </source>
</evidence>
<name>A0A921H5U4_9BACT</name>
<dbReference type="InterPro" id="IPR033803">
    <property type="entry name" value="CBD-like_Golvesin-Xly"/>
</dbReference>
<feature type="transmembrane region" description="Helical" evidence="1">
    <location>
        <begin position="109"/>
        <end position="130"/>
    </location>
</feature>
<evidence type="ECO:0000256" key="1">
    <source>
        <dbReference type="SAM" id="Phobius"/>
    </source>
</evidence>
<feature type="domain" description="Golvesin/Xly CBD-like" evidence="2">
    <location>
        <begin position="957"/>
        <end position="1083"/>
    </location>
</feature>
<keyword evidence="1" id="KW-0812">Transmembrane</keyword>
<proteinExistence type="predicted"/>
<dbReference type="AlphaFoldDB" id="A0A921H5U4"/>
<feature type="transmembrane region" description="Helical" evidence="1">
    <location>
        <begin position="219"/>
        <end position="239"/>
    </location>
</feature>
<feature type="transmembrane region" description="Helical" evidence="1">
    <location>
        <begin position="186"/>
        <end position="207"/>
    </location>
</feature>
<evidence type="ECO:0000259" key="2">
    <source>
        <dbReference type="Pfam" id="PF25275"/>
    </source>
</evidence>
<organism evidence="3 4">
    <name type="scientific">Butyricimonas virosa</name>
    <dbReference type="NCBI Taxonomy" id="544645"/>
    <lineage>
        <taxon>Bacteria</taxon>
        <taxon>Pseudomonadati</taxon>
        <taxon>Bacteroidota</taxon>
        <taxon>Bacteroidia</taxon>
        <taxon>Bacteroidales</taxon>
        <taxon>Odoribacteraceae</taxon>
        <taxon>Butyricimonas</taxon>
    </lineage>
</organism>
<dbReference type="Proteomes" id="UP000742098">
    <property type="component" value="Unassembled WGS sequence"/>
</dbReference>
<reference evidence="3" key="2">
    <citation type="submission" date="2021-09" db="EMBL/GenBank/DDBJ databases">
        <authorList>
            <person name="Gilroy R."/>
        </authorList>
    </citation>
    <scope>NUCLEOTIDE SEQUENCE</scope>
    <source>
        <strain evidence="3">6966</strain>
    </source>
</reference>
<evidence type="ECO:0000313" key="4">
    <source>
        <dbReference type="Proteomes" id="UP000742098"/>
    </source>
</evidence>
<dbReference type="EMBL" id="DYVS01000133">
    <property type="protein sequence ID" value="HJF70697.1"/>
    <property type="molecule type" value="Genomic_DNA"/>
</dbReference>
<feature type="transmembrane region" description="Helical" evidence="1">
    <location>
        <begin position="78"/>
        <end position="97"/>
    </location>
</feature>
<feature type="transmembrane region" description="Helical" evidence="1">
    <location>
        <begin position="137"/>
        <end position="155"/>
    </location>
</feature>
<accession>A0A921H5U4</accession>
<feature type="transmembrane region" description="Helical" evidence="1">
    <location>
        <begin position="20"/>
        <end position="41"/>
    </location>
</feature>
<sequence length="1090" mass="125684">MGTQSNLGWFEWVMVAMPSSIPFVNIYLFNIAQSVIAIFLAGSFLKRDKKLDTAEVIYVRPMSNADYIIGKTWGIMKVFVSLNMIALLIAGFIHLFASASPFALFPYFFYLFTLSIPSLIFVLGLSFVIMSFIRNQAVTFVIMLGFIGVTLSYLGDAEHGTFDFFALTVPNMFSDVLGHTNLFPYLVQRLTFLFLGMGLLTFTIAMVNRLPLHPKKNILLNALGCMILIIGISCGFIYFNRFNHIDNQRKLYSERYKKYNNIDKVHLIDQEIVFSQNDKKISVNSHIKIQNRNHQEVDKIMFYLNPSLQIEKLTRQGEDIPYKRDAQVIIVEHKLRPYESLELDITYNGSIDENICYLDITDEEYYDTQTGSSILRFGKRYAFVQDKFTLLTPECLWYPSTFPPVNPEAPYNIRKNFSNYTLKVIHSNDRTILSQGQPSQSGDTTIFRNKEQLPGISLAIGDYEKKSILVDSVQIELYNFKGHDFYSEVFPNISDTLSGFLQDVKSEYELRKGRKYPYQKFIMAETPISYTGYVRNWKGNSEQTQPEMVFLPEFATTLPSSNFKFAKERIADWGRNDPRGGGMEEIDVEMNVIRDFARRVLLSEETFQEDGNTFVNMFSGEWSGTSKLNKYDLSSMYFNYAGSIYSQNFPIIDIVMNTMLKQEESTQGRHFFRMFNGMGDDQRAAAYLNGKSFEQAVLDNTLSTEVFYEMMKLKGVYLRNYINSRLSSNEFKEFMAEFMKKYQFQEVNFTRLNSEFIRKFHFNLMDFIPNWYTINSTPRFIVKGVDADQVEIGDYTKYIVKFQVYNPTNVEGVISVNVEEGGGMFPGGPRGRRGRAAQMESKPAKNYIIEPQKYKEIRILCDERPSNLTINTNISQNLPSTIMQNFAKVTTTTTDTVTGIFDSNAALFTFNPKEITVDNEDPGFRIIESNQKNKLQSFFKKESEDKYKNLNFWMPPSKWTATIGVNYYGDYINSAVYKKSGSGSNKTEWTTQIQIPGFYEVFVYTSELPMMGWRRRGSEEKKMQYYTVKHDDGEEEISVETGRGRQGWMTLGSFYFSAGEAKITLSDKGSESNQIIFADAVKWVYTNNNK</sequence>
<protein>
    <recommendedName>
        <fullName evidence="2">Golvesin/Xly CBD-like domain-containing protein</fullName>
    </recommendedName>
</protein>
<dbReference type="Pfam" id="PF25275">
    <property type="entry name" value="Golvesin_C"/>
    <property type="match status" value="1"/>
</dbReference>
<comment type="caution">
    <text evidence="3">The sequence shown here is derived from an EMBL/GenBank/DDBJ whole genome shotgun (WGS) entry which is preliminary data.</text>
</comment>
<gene>
    <name evidence="3" type="ORF">K8V05_08075</name>
</gene>
<reference evidence="3" key="1">
    <citation type="journal article" date="2021" name="PeerJ">
        <title>Extensive microbial diversity within the chicken gut microbiome revealed by metagenomics and culture.</title>
        <authorList>
            <person name="Gilroy R."/>
            <person name="Ravi A."/>
            <person name="Getino M."/>
            <person name="Pursley I."/>
            <person name="Horton D.L."/>
            <person name="Alikhan N.F."/>
            <person name="Baker D."/>
            <person name="Gharbi K."/>
            <person name="Hall N."/>
            <person name="Watson M."/>
            <person name="Adriaenssens E.M."/>
            <person name="Foster-Nyarko E."/>
            <person name="Jarju S."/>
            <person name="Secka A."/>
            <person name="Antonio M."/>
            <person name="Oren A."/>
            <person name="Chaudhuri R.R."/>
            <person name="La Ragione R."/>
            <person name="Hildebrand F."/>
            <person name="Pallen M.J."/>
        </authorList>
    </citation>
    <scope>NUCLEOTIDE SEQUENCE</scope>
    <source>
        <strain evidence="3">6966</strain>
    </source>
</reference>
<keyword evidence="1" id="KW-1133">Transmembrane helix</keyword>
<keyword evidence="1" id="KW-0472">Membrane</keyword>